<keyword evidence="8" id="KW-1185">Reference proteome</keyword>
<keyword evidence="5" id="KW-0560">Oxidoreductase</keyword>
<proteinExistence type="inferred from homology"/>
<dbReference type="EMBL" id="CP063845">
    <property type="protein sequence ID" value="UFP93930.1"/>
    <property type="molecule type" value="Genomic_DNA"/>
</dbReference>
<dbReference type="InterPro" id="IPR000415">
    <property type="entry name" value="Nitroreductase-like"/>
</dbReference>
<evidence type="ECO:0000256" key="2">
    <source>
        <dbReference type="ARBA" id="ARBA00007118"/>
    </source>
</evidence>
<comment type="cofactor">
    <cofactor evidence="1">
        <name>FMN</name>
        <dbReference type="ChEBI" id="CHEBI:58210"/>
    </cofactor>
</comment>
<evidence type="ECO:0000313" key="8">
    <source>
        <dbReference type="Proteomes" id="UP001054846"/>
    </source>
</evidence>
<dbReference type="PANTHER" id="PTHR43673:SF2">
    <property type="entry name" value="NITROREDUCTASE"/>
    <property type="match status" value="1"/>
</dbReference>
<organism evidence="7 8">
    <name type="scientific">Gloeobacter morelensis MG652769</name>
    <dbReference type="NCBI Taxonomy" id="2781736"/>
    <lineage>
        <taxon>Bacteria</taxon>
        <taxon>Bacillati</taxon>
        <taxon>Cyanobacteriota</taxon>
        <taxon>Cyanophyceae</taxon>
        <taxon>Gloeobacterales</taxon>
        <taxon>Gloeobacteraceae</taxon>
        <taxon>Gloeobacter</taxon>
        <taxon>Gloeobacter morelensis</taxon>
    </lineage>
</organism>
<sequence>METAIKPLDVPTAIRQRRSIKNFTRDPIAPEVLRQLIELTVAAPSSWNLQDWRIVLVRSEAQKAALSAAAFNQKQIVEAPVTFVFAASPYSWRDGIEPIIEQGLVNGWSEGFAAYLRGAVPQFQQALGEKNREYAVKDAMIAATHLVLAAESFGLSTCFMNGWVEEQVKAVIGAADDPNIAIAVVVPVGYAAEPRPNPGRLPFEHNVFSETLETPYQP</sequence>
<reference evidence="7 8" key="1">
    <citation type="journal article" date="2021" name="Genome Biol. Evol.">
        <title>Complete Genome Sequencing of a Novel Gloeobacter Species from a Waterfall Cave in Mexico.</title>
        <authorList>
            <person name="Saw J.H."/>
            <person name="Cardona T."/>
            <person name="Montejano G."/>
        </authorList>
    </citation>
    <scope>NUCLEOTIDE SEQUENCE [LARGE SCALE GENOMIC DNA]</scope>
    <source>
        <strain evidence="7">MG652769</strain>
    </source>
</reference>
<evidence type="ECO:0000256" key="1">
    <source>
        <dbReference type="ARBA" id="ARBA00001917"/>
    </source>
</evidence>
<evidence type="ECO:0000313" key="7">
    <source>
        <dbReference type="EMBL" id="UFP93930.1"/>
    </source>
</evidence>
<dbReference type="SUPFAM" id="SSF55469">
    <property type="entry name" value="FMN-dependent nitroreductase-like"/>
    <property type="match status" value="1"/>
</dbReference>
<dbReference type="Gene3D" id="3.40.109.10">
    <property type="entry name" value="NADH Oxidase"/>
    <property type="match status" value="1"/>
</dbReference>
<feature type="domain" description="Nitroreductase" evidence="6">
    <location>
        <begin position="14"/>
        <end position="190"/>
    </location>
</feature>
<dbReference type="PANTHER" id="PTHR43673">
    <property type="entry name" value="NAD(P)H NITROREDUCTASE YDGI-RELATED"/>
    <property type="match status" value="1"/>
</dbReference>
<name>A0ABY3PJT3_9CYAN</name>
<dbReference type="Proteomes" id="UP001054846">
    <property type="component" value="Chromosome"/>
</dbReference>
<dbReference type="InterPro" id="IPR029479">
    <property type="entry name" value="Nitroreductase"/>
</dbReference>
<keyword evidence="3" id="KW-0285">Flavoprotein</keyword>
<evidence type="ECO:0000256" key="4">
    <source>
        <dbReference type="ARBA" id="ARBA00022643"/>
    </source>
</evidence>
<accession>A0ABY3PJT3</accession>
<dbReference type="RefSeq" id="WP_230840987.1">
    <property type="nucleotide sequence ID" value="NZ_CP063845.1"/>
</dbReference>
<gene>
    <name evidence="7" type="ORF">ISF26_19500</name>
</gene>
<protein>
    <submittedName>
        <fullName evidence="7">Nitroreductase family protein</fullName>
    </submittedName>
</protein>
<evidence type="ECO:0000259" key="6">
    <source>
        <dbReference type="Pfam" id="PF00881"/>
    </source>
</evidence>
<evidence type="ECO:0000256" key="5">
    <source>
        <dbReference type="ARBA" id="ARBA00023002"/>
    </source>
</evidence>
<evidence type="ECO:0000256" key="3">
    <source>
        <dbReference type="ARBA" id="ARBA00022630"/>
    </source>
</evidence>
<comment type="similarity">
    <text evidence="2">Belongs to the nitroreductase family.</text>
</comment>
<dbReference type="Pfam" id="PF00881">
    <property type="entry name" value="Nitroreductase"/>
    <property type="match status" value="1"/>
</dbReference>
<keyword evidence="4" id="KW-0288">FMN</keyword>